<comment type="similarity">
    <text evidence="5">Belongs to the TRAFAC class myosin-kinesin ATPase superfamily. Kinesin family.</text>
</comment>
<dbReference type="InterPro" id="IPR036961">
    <property type="entry name" value="Kinesin_motor_dom_sf"/>
</dbReference>
<dbReference type="GeneID" id="102806284"/>
<keyword evidence="8" id="KW-1185">Reference proteome</keyword>
<reference evidence="9" key="1">
    <citation type="submission" date="2025-08" db="UniProtKB">
        <authorList>
            <consortium name="RefSeq"/>
        </authorList>
    </citation>
    <scope>IDENTIFICATION</scope>
    <source>
        <tissue evidence="9">Testes</tissue>
    </source>
</reference>
<evidence type="ECO:0000256" key="4">
    <source>
        <dbReference type="ARBA" id="ARBA00023212"/>
    </source>
</evidence>
<evidence type="ECO:0000256" key="6">
    <source>
        <dbReference type="SAM" id="MobiDB-lite"/>
    </source>
</evidence>
<dbReference type="SUPFAM" id="SSF52540">
    <property type="entry name" value="P-loop containing nucleoside triphosphate hydrolases"/>
    <property type="match status" value="1"/>
</dbReference>
<name>A0ABM0M7U7_SACKO</name>
<organism evidence="8 9">
    <name type="scientific">Saccoglossus kowalevskii</name>
    <name type="common">Acorn worm</name>
    <dbReference type="NCBI Taxonomy" id="10224"/>
    <lineage>
        <taxon>Eukaryota</taxon>
        <taxon>Metazoa</taxon>
        <taxon>Hemichordata</taxon>
        <taxon>Enteropneusta</taxon>
        <taxon>Harrimaniidae</taxon>
        <taxon>Saccoglossus</taxon>
    </lineage>
</organism>
<evidence type="ECO:0000313" key="8">
    <source>
        <dbReference type="Proteomes" id="UP000694865"/>
    </source>
</evidence>
<evidence type="ECO:0000256" key="1">
    <source>
        <dbReference type="ARBA" id="ARBA00004245"/>
    </source>
</evidence>
<dbReference type="SMART" id="SM00129">
    <property type="entry name" value="KISc"/>
    <property type="match status" value="1"/>
</dbReference>
<comment type="subcellular location">
    <subcellularLocation>
        <location evidence="1">Cytoplasm</location>
        <location evidence="1">Cytoskeleton</location>
    </subcellularLocation>
</comment>
<dbReference type="PRINTS" id="PR00380">
    <property type="entry name" value="KINESINHEAVY"/>
</dbReference>
<protein>
    <submittedName>
        <fullName evidence="9">Kinesin-like protein KIFC3-like</fullName>
    </submittedName>
</protein>
<keyword evidence="4" id="KW-0963">Cytoplasm</keyword>
<evidence type="ECO:0000256" key="5">
    <source>
        <dbReference type="PROSITE-ProRule" id="PRU00283"/>
    </source>
</evidence>
<keyword evidence="3" id="KW-0067">ATP-binding</keyword>
<dbReference type="Proteomes" id="UP000694865">
    <property type="component" value="Unplaced"/>
</dbReference>
<feature type="compositionally biased region" description="Polar residues" evidence="6">
    <location>
        <begin position="33"/>
        <end position="59"/>
    </location>
</feature>
<keyword evidence="4" id="KW-0206">Cytoskeleton</keyword>
<dbReference type="PROSITE" id="PS50067">
    <property type="entry name" value="KINESIN_MOTOR_2"/>
    <property type="match status" value="1"/>
</dbReference>
<dbReference type="Pfam" id="PF00225">
    <property type="entry name" value="Kinesin"/>
    <property type="match status" value="1"/>
</dbReference>
<dbReference type="PANTHER" id="PTHR47972:SF65">
    <property type="entry name" value="KINESIN-LIKE PROTEIN"/>
    <property type="match status" value="1"/>
</dbReference>
<dbReference type="InterPro" id="IPR027640">
    <property type="entry name" value="Kinesin-like_fam"/>
</dbReference>
<evidence type="ECO:0000256" key="2">
    <source>
        <dbReference type="ARBA" id="ARBA00022741"/>
    </source>
</evidence>
<feature type="region of interest" description="Disordered" evidence="6">
    <location>
        <begin position="33"/>
        <end position="68"/>
    </location>
</feature>
<gene>
    <name evidence="9" type="primary">LOC102806284</name>
</gene>
<proteinExistence type="inferred from homology"/>
<accession>A0ABM0M7U7</accession>
<evidence type="ECO:0000256" key="3">
    <source>
        <dbReference type="ARBA" id="ARBA00022840"/>
    </source>
</evidence>
<dbReference type="Gene3D" id="3.40.850.10">
    <property type="entry name" value="Kinesin motor domain"/>
    <property type="match status" value="1"/>
</dbReference>
<dbReference type="InterPro" id="IPR001752">
    <property type="entry name" value="Kinesin_motor_dom"/>
</dbReference>
<keyword evidence="2" id="KW-0547">Nucleotide-binding</keyword>
<comment type="caution">
    <text evidence="5">Lacks conserved residue(s) required for the propagation of feature annotation.</text>
</comment>
<dbReference type="InterPro" id="IPR027417">
    <property type="entry name" value="P-loop_NTPase"/>
</dbReference>
<evidence type="ECO:0000259" key="7">
    <source>
        <dbReference type="PROSITE" id="PS50067"/>
    </source>
</evidence>
<evidence type="ECO:0000313" key="9">
    <source>
        <dbReference type="RefSeq" id="XP_006816088.1"/>
    </source>
</evidence>
<dbReference type="PANTHER" id="PTHR47972">
    <property type="entry name" value="KINESIN-LIKE PROTEIN KLP-3"/>
    <property type="match status" value="1"/>
</dbReference>
<dbReference type="RefSeq" id="XP_006816088.1">
    <property type="nucleotide sequence ID" value="XM_006816025.1"/>
</dbReference>
<feature type="domain" description="Kinesin motor" evidence="7">
    <location>
        <begin position="282"/>
        <end position="596"/>
    </location>
</feature>
<sequence>MLQDWKQLEGCGMGNVTSYVCDGGRGQYNSPLKNTWIMGSNPSTSKKLEDTTSQESSQPKPRDDENDMNFARYYTWHLQREECEQEGRIEDHQDTFGMNGKSDVEQSTFHHEDGTIYNCIIDDGQRYYFDSKDEQVWKPFPSTWLSRGTLVEGTHYDGDDMVSDPGEGIKTRMQSPSPKLEANESSQAMAMLLAPGMKTLRQTTKSLRIATQQLKYTCQQHFTEINNLIQDAALNLPSLNSPMTSPRITNDTSETELLRSAYRLECLQRKSYYNKLQETKGNIRVFCRCRQLEGDKSNKSFELLTDQEVICNDGRTFKFDKVFPPFATQQEVFDEVMPLTLSCIDGYSLCVVGYGQSDSGTTYTLLGTQHEAGIGIRAIGDIFKKCSQKHLVDFAFKFSMVEIYNDCVYDLLGMDARSNLTLLDDPKSSNEFIADGVTKVIVKDDTDVMKNLIRGIHARISGITSTHSSSCRSHLLIALQIGGVNRISGVTSNGSIAIVDLACTETIHIGKGDNSGQSMVESTTVHKSFMSLQLVLKALRTKTGTVPFNNSVLTQTLRPFFGPDAKVCFFATVNPEQDHVSETLNTLEYASTIITQSTPGSEKWDQQR</sequence>